<dbReference type="SUPFAM" id="SSF53335">
    <property type="entry name" value="S-adenosyl-L-methionine-dependent methyltransferases"/>
    <property type="match status" value="1"/>
</dbReference>
<dbReference type="Pfam" id="PF13649">
    <property type="entry name" value="Methyltransf_25"/>
    <property type="match status" value="1"/>
</dbReference>
<evidence type="ECO:0000313" key="6">
    <source>
        <dbReference type="Proteomes" id="UP000515811"/>
    </source>
</evidence>
<protein>
    <submittedName>
        <fullName evidence="5">Class I SAM-dependent methyltransferase</fullName>
    </submittedName>
</protein>
<dbReference type="KEGG" id="drg:H9K76_05850"/>
<dbReference type="CDD" id="cd02440">
    <property type="entry name" value="AdoMet_MTases"/>
    <property type="match status" value="1"/>
</dbReference>
<dbReference type="InterPro" id="IPR029063">
    <property type="entry name" value="SAM-dependent_MTases_sf"/>
</dbReference>
<name>A0A7G9RRZ0_9BURK</name>
<evidence type="ECO:0000256" key="1">
    <source>
        <dbReference type="ARBA" id="ARBA00022603"/>
    </source>
</evidence>
<dbReference type="GO" id="GO:0032259">
    <property type="term" value="P:methylation"/>
    <property type="evidence" value="ECO:0007669"/>
    <property type="project" value="UniProtKB-KW"/>
</dbReference>
<organism evidence="5 6">
    <name type="scientific">Diaphorobacter ruginosibacter</name>
    <dbReference type="NCBI Taxonomy" id="1715720"/>
    <lineage>
        <taxon>Bacteria</taxon>
        <taxon>Pseudomonadati</taxon>
        <taxon>Pseudomonadota</taxon>
        <taxon>Betaproteobacteria</taxon>
        <taxon>Burkholderiales</taxon>
        <taxon>Comamonadaceae</taxon>
        <taxon>Diaphorobacter</taxon>
    </lineage>
</organism>
<evidence type="ECO:0000256" key="2">
    <source>
        <dbReference type="ARBA" id="ARBA00022679"/>
    </source>
</evidence>
<evidence type="ECO:0000259" key="4">
    <source>
        <dbReference type="Pfam" id="PF13649"/>
    </source>
</evidence>
<reference evidence="5 6" key="1">
    <citation type="submission" date="2020-08" db="EMBL/GenBank/DDBJ databases">
        <title>Genome sequence of Diaphorobacter ruginosibacter DSM 27467T.</title>
        <authorList>
            <person name="Hyun D.-W."/>
            <person name="Bae J.-W."/>
        </authorList>
    </citation>
    <scope>NUCLEOTIDE SEQUENCE [LARGE SCALE GENOMIC DNA]</scope>
    <source>
        <strain evidence="5 6">DSM 27467</strain>
    </source>
</reference>
<dbReference type="GO" id="GO:0008168">
    <property type="term" value="F:methyltransferase activity"/>
    <property type="evidence" value="ECO:0007669"/>
    <property type="project" value="UniProtKB-KW"/>
</dbReference>
<dbReference type="PANTHER" id="PTHR43464">
    <property type="entry name" value="METHYLTRANSFERASE"/>
    <property type="match status" value="1"/>
</dbReference>
<sequence length="196" mass="21342">MTLPNASHATEHAPLHSPSAWVKRWSHLIAPGADVLDVACGSGRHMQWLASRGHQVTGVDRSPEVLASAGRFGAVLEADIENGPWPLPGRQFAAVVVTNYLWRPIFPVILDSLAPGGVLIHETFASGNETVGRPARAEFLLQPGELLQVCKDLRVIAYEDGFLDDPERFVQRIVARREPDSAAELFRASLGHTLTS</sequence>
<dbReference type="InterPro" id="IPR041698">
    <property type="entry name" value="Methyltransf_25"/>
</dbReference>
<gene>
    <name evidence="5" type="ORF">H9K76_05850</name>
</gene>
<dbReference type="PANTHER" id="PTHR43464:SF19">
    <property type="entry name" value="UBIQUINONE BIOSYNTHESIS O-METHYLTRANSFERASE, MITOCHONDRIAL"/>
    <property type="match status" value="1"/>
</dbReference>
<feature type="domain" description="Methyltransferase" evidence="4">
    <location>
        <begin position="35"/>
        <end position="117"/>
    </location>
</feature>
<evidence type="ECO:0000256" key="3">
    <source>
        <dbReference type="ARBA" id="ARBA00022691"/>
    </source>
</evidence>
<keyword evidence="2 5" id="KW-0808">Transferase</keyword>
<dbReference type="RefSeq" id="WP_187598690.1">
    <property type="nucleotide sequence ID" value="NZ_CP060714.1"/>
</dbReference>
<dbReference type="EMBL" id="CP060714">
    <property type="protein sequence ID" value="QNN58365.1"/>
    <property type="molecule type" value="Genomic_DNA"/>
</dbReference>
<evidence type="ECO:0000313" key="5">
    <source>
        <dbReference type="EMBL" id="QNN58365.1"/>
    </source>
</evidence>
<proteinExistence type="predicted"/>
<keyword evidence="1 5" id="KW-0489">Methyltransferase</keyword>
<keyword evidence="3" id="KW-0949">S-adenosyl-L-methionine</keyword>
<dbReference type="Proteomes" id="UP000515811">
    <property type="component" value="Chromosome"/>
</dbReference>
<accession>A0A7G9RRZ0</accession>
<keyword evidence="6" id="KW-1185">Reference proteome</keyword>
<dbReference type="Gene3D" id="3.40.50.150">
    <property type="entry name" value="Vaccinia Virus protein VP39"/>
    <property type="match status" value="1"/>
</dbReference>
<dbReference type="AlphaFoldDB" id="A0A7G9RRZ0"/>